<dbReference type="EMBL" id="CDSF01000101">
    <property type="protein sequence ID" value="CEP00566.1"/>
    <property type="molecule type" value="Genomic_DNA"/>
</dbReference>
<dbReference type="InterPro" id="IPR037094">
    <property type="entry name" value="Glyco_hydro_38_cen_sf"/>
</dbReference>
<accession>A0A0G4IZS1</accession>
<feature type="domain" description="Glycoside hydrolase family 38 central" evidence="9">
    <location>
        <begin position="351"/>
        <end position="438"/>
    </location>
</feature>
<dbReference type="InterPro" id="IPR050843">
    <property type="entry name" value="Glycosyl_Hydrlase_38"/>
</dbReference>
<gene>
    <name evidence="10" type="ORF">PBRA_001620</name>
</gene>
<evidence type="ECO:0000256" key="2">
    <source>
        <dbReference type="ARBA" id="ARBA00022723"/>
    </source>
</evidence>
<dbReference type="GO" id="GO:0046872">
    <property type="term" value="F:metal ion binding"/>
    <property type="evidence" value="ECO:0007669"/>
    <property type="project" value="UniProtKB-KW"/>
</dbReference>
<dbReference type="GO" id="GO:0006013">
    <property type="term" value="P:mannose metabolic process"/>
    <property type="evidence" value="ECO:0007669"/>
    <property type="project" value="InterPro"/>
</dbReference>
<evidence type="ECO:0000256" key="3">
    <source>
        <dbReference type="ARBA" id="ARBA00022801"/>
    </source>
</evidence>
<keyword evidence="8" id="KW-1133">Transmembrane helix</keyword>
<dbReference type="SMART" id="SM00872">
    <property type="entry name" value="Alpha-mann_mid"/>
    <property type="match status" value="1"/>
</dbReference>
<comment type="similarity">
    <text evidence="1 7">Belongs to the glycosyl hydrolase 38 family.</text>
</comment>
<dbReference type="SUPFAM" id="SSF74650">
    <property type="entry name" value="Galactose mutarotase-like"/>
    <property type="match status" value="1"/>
</dbReference>
<keyword evidence="3 7" id="KW-0378">Hydrolase</keyword>
<dbReference type="GO" id="GO:0030246">
    <property type="term" value="F:carbohydrate binding"/>
    <property type="evidence" value="ECO:0007669"/>
    <property type="project" value="InterPro"/>
</dbReference>
<dbReference type="SUPFAM" id="SSF88688">
    <property type="entry name" value="Families 57/38 glycoside transferase middle domain"/>
    <property type="match status" value="1"/>
</dbReference>
<evidence type="ECO:0000256" key="4">
    <source>
        <dbReference type="ARBA" id="ARBA00022833"/>
    </source>
</evidence>
<keyword evidence="8" id="KW-0812">Transmembrane</keyword>
<feature type="transmembrane region" description="Helical" evidence="8">
    <location>
        <begin position="1051"/>
        <end position="1069"/>
    </location>
</feature>
<dbReference type="AlphaFoldDB" id="A0A0G4IZS1"/>
<dbReference type="STRING" id="37360.A0A0G4IZS1"/>
<dbReference type="InterPro" id="IPR011682">
    <property type="entry name" value="Glyco_hydro_38_C"/>
</dbReference>
<evidence type="ECO:0000256" key="1">
    <source>
        <dbReference type="ARBA" id="ARBA00009792"/>
    </source>
</evidence>
<dbReference type="EC" id="3.2.1.-" evidence="7"/>
<evidence type="ECO:0000259" key="9">
    <source>
        <dbReference type="SMART" id="SM00872"/>
    </source>
</evidence>
<dbReference type="Gene3D" id="2.60.40.1180">
    <property type="entry name" value="Golgi alpha-mannosidase II"/>
    <property type="match status" value="1"/>
</dbReference>
<dbReference type="PANTHER" id="PTHR11607:SF3">
    <property type="entry name" value="LYSOSOMAL ALPHA-MANNOSIDASE"/>
    <property type="match status" value="1"/>
</dbReference>
<keyword evidence="6 7" id="KW-0326">Glycosidase</keyword>
<dbReference type="Pfam" id="PF09261">
    <property type="entry name" value="Alpha-mann_mid"/>
    <property type="match status" value="1"/>
</dbReference>
<dbReference type="Pfam" id="PF01074">
    <property type="entry name" value="Glyco_hydro_38N"/>
    <property type="match status" value="1"/>
</dbReference>
<dbReference type="InterPro" id="IPR000602">
    <property type="entry name" value="Glyco_hydro_38_N"/>
</dbReference>
<keyword evidence="8" id="KW-0472">Membrane</keyword>
<evidence type="ECO:0000256" key="7">
    <source>
        <dbReference type="RuleBase" id="RU361199"/>
    </source>
</evidence>
<keyword evidence="4 7" id="KW-0862">Zinc</keyword>
<keyword evidence="5" id="KW-1015">Disulfide bond</keyword>
<dbReference type="InterPro" id="IPR013780">
    <property type="entry name" value="Glyco_hydro_b"/>
</dbReference>
<protein>
    <recommendedName>
        <fullName evidence="7">Alpha-mannosidase</fullName>
        <ecNumber evidence="7">3.2.1.-</ecNumber>
    </recommendedName>
</protein>
<dbReference type="SUPFAM" id="SSF88713">
    <property type="entry name" value="Glycoside hydrolase/deacetylase"/>
    <property type="match status" value="1"/>
</dbReference>
<evidence type="ECO:0000313" key="11">
    <source>
        <dbReference type="Proteomes" id="UP000039324"/>
    </source>
</evidence>
<evidence type="ECO:0000256" key="5">
    <source>
        <dbReference type="ARBA" id="ARBA00023157"/>
    </source>
</evidence>
<keyword evidence="11" id="KW-1185">Reference proteome</keyword>
<dbReference type="Gene3D" id="2.60.40.1360">
    <property type="match status" value="1"/>
</dbReference>
<dbReference type="PANTHER" id="PTHR11607">
    <property type="entry name" value="ALPHA-MANNOSIDASE"/>
    <property type="match status" value="1"/>
</dbReference>
<dbReference type="Pfam" id="PF07748">
    <property type="entry name" value="Glyco_hydro_38C"/>
    <property type="match status" value="1"/>
</dbReference>
<proteinExistence type="inferred from homology"/>
<evidence type="ECO:0000256" key="8">
    <source>
        <dbReference type="SAM" id="Phobius"/>
    </source>
</evidence>
<dbReference type="Gene3D" id="1.20.1270.50">
    <property type="entry name" value="Glycoside hydrolase family 38, central domain"/>
    <property type="match status" value="1"/>
</dbReference>
<dbReference type="GO" id="GO:0004559">
    <property type="term" value="F:alpha-mannosidase activity"/>
    <property type="evidence" value="ECO:0007669"/>
    <property type="project" value="InterPro"/>
</dbReference>
<dbReference type="Gene3D" id="2.70.98.30">
    <property type="entry name" value="Golgi alpha-mannosidase II, domain 4"/>
    <property type="match status" value="1"/>
</dbReference>
<dbReference type="CDD" id="cd00451">
    <property type="entry name" value="GH38N_AMII_euk"/>
    <property type="match status" value="1"/>
</dbReference>
<comment type="cofactor">
    <cofactor evidence="7">
        <name>Zn(2+)</name>
        <dbReference type="ChEBI" id="CHEBI:29105"/>
    </cofactor>
    <text evidence="7">Binds 1 zinc ion per subunit.</text>
</comment>
<reference evidence="10 11" key="1">
    <citation type="submission" date="2015-02" db="EMBL/GenBank/DDBJ databases">
        <authorList>
            <person name="Chooi Y.-H."/>
        </authorList>
    </citation>
    <scope>NUCLEOTIDE SEQUENCE [LARGE SCALE GENOMIC DNA]</scope>
    <source>
        <strain evidence="10">E3</strain>
    </source>
</reference>
<sequence>MCDGRSKVVERIHRCHRRPCRRCRGHWSPAWRWSPPRTCRRCTSCPIRIATRVGSRPTSALTPPPSSQTYFAGDVSTILSNVFYELMQDPRRKFVWSETSFFLLWYETLSTEGRDVFKDLVQSGRFEFVGGGWVQNDEACPHYADMIDQTTTGHRYLNDQFGVVPRFGWQIDPFGHSAVTPALFRLFGYEAVVINRIHFKYKAAMKGKANMEFLWRGTQLGGNDDLFTHVLHTHYSAPQGFDWENYVEAITEDNVERRSDELAAELRRRMTAYRSPHLLVPFGDDFKFRNANLQFRNMDQLIDYINDNPERYQMRLQYSTLSDYFGAVAASNAKFATVQGDFFPYADNDDSLWTGYYTTRPFLKRISRTVSAALRAAEIAFVAAGVLRSDADDDEVVRRRAMYDDLIAARRNAALFLHHDGITGTARTHVVDDYMQRMHAATRTANGIALRSLRAVVADDADADIVMLGDDAVLSGRNVVGLCNSLGWARTELLCLTVATPFVTVHDDAGASVAAQVHIGTDFQGDAYRLCFVRNLPPLSVSVVVVDVADKKRPGGAEHVVVRVIGGSDQAALSPQDEVAVGDDSFILSNGVLDVHLDRKTGLIESIVDRAANVTTQVGQRLRQYSTSRGGAYLFRPEGDAEHIDTGRARVRLARGPVSDSAAVTLGNQVVHIDLVKASAPAMVARRVHVRFLVRSDANREVVVRFDTDLATGTTFYSNDGADFVRRRYDAAKQIAGNYYPAVSGGRLQDRARRLTVATGHTSGVTGGHGRLEFMLHRNLAQDDGRGLGQPIIDQTPAIVTMRIVVESTGSFVFPADQHRRQAFACDTPPVVLVGNVAMRPVRLLDMVLPAHMHLLSLMVNDAAGREVVVRLENLRDADQDTQATLLQVHNLFQDHAGLTNMRETTLTTVYEFPRASYLNDGYLAKATPVLQFARSDKLISLVDGGGEDMVGGDHQQGKQNAEEEGVFISDVALQKAKGWVRRLLDDNSRAVPFLPRQIRTFIFEVSEKRTVAKEQNEKDAEEHVSSGSRIQIRRAPIEVQALSLPGTGEVVFVVCACLATISAVVLILRSNWGSPTTWTQASSKPERHIV</sequence>
<evidence type="ECO:0000256" key="6">
    <source>
        <dbReference type="ARBA" id="ARBA00023295"/>
    </source>
</evidence>
<dbReference type="InterPro" id="IPR011013">
    <property type="entry name" value="Gal_mutarotase_sf_dom"/>
</dbReference>
<keyword evidence="2 7" id="KW-0479">Metal-binding</keyword>
<dbReference type="InterPro" id="IPR027291">
    <property type="entry name" value="Glyco_hydro_38_N_sf"/>
</dbReference>
<dbReference type="OrthoDB" id="10261055at2759"/>
<dbReference type="InterPro" id="IPR011330">
    <property type="entry name" value="Glyco_hydro/deAcase_b/a-brl"/>
</dbReference>
<dbReference type="FunFam" id="1.20.1270.50:FF:000001">
    <property type="entry name" value="Alpha-mannosidase"/>
    <property type="match status" value="1"/>
</dbReference>
<dbReference type="Proteomes" id="UP000039324">
    <property type="component" value="Unassembled WGS sequence"/>
</dbReference>
<organism evidence="10 11">
    <name type="scientific">Plasmodiophora brassicae</name>
    <name type="common">Clubroot disease agent</name>
    <dbReference type="NCBI Taxonomy" id="37360"/>
    <lineage>
        <taxon>Eukaryota</taxon>
        <taxon>Sar</taxon>
        <taxon>Rhizaria</taxon>
        <taxon>Endomyxa</taxon>
        <taxon>Phytomyxea</taxon>
        <taxon>Plasmodiophorida</taxon>
        <taxon>Plasmodiophoridae</taxon>
        <taxon>Plasmodiophora</taxon>
    </lineage>
</organism>
<dbReference type="InterPro" id="IPR028995">
    <property type="entry name" value="Glyco_hydro_57/38_cen_sf"/>
</dbReference>
<dbReference type="Gene3D" id="3.20.110.10">
    <property type="entry name" value="Glycoside hydrolase 38, N terminal domain"/>
    <property type="match status" value="1"/>
</dbReference>
<evidence type="ECO:0000313" key="10">
    <source>
        <dbReference type="EMBL" id="CEP00566.1"/>
    </source>
</evidence>
<dbReference type="InterPro" id="IPR015341">
    <property type="entry name" value="Glyco_hydro_38_cen"/>
</dbReference>
<name>A0A0G4IZS1_PLABS</name>
<dbReference type="OMA" id="ITHYYAM"/>